<dbReference type="Pfam" id="PF20132">
    <property type="entry name" value="DUF6522"/>
    <property type="match status" value="1"/>
</dbReference>
<dbReference type="InterPro" id="IPR045389">
    <property type="entry name" value="DUF6522"/>
</dbReference>
<name>A0A2T1A9M2_TRISK</name>
<dbReference type="OrthoDB" id="8238457at2"/>
<comment type="caution">
    <text evidence="1">The sequence shown here is derived from an EMBL/GenBank/DDBJ whole genome shotgun (WGS) entry which is preliminary data.</text>
</comment>
<dbReference type="EMBL" id="PVUF01000016">
    <property type="protein sequence ID" value="PRZ45290.1"/>
    <property type="molecule type" value="Genomic_DNA"/>
</dbReference>
<accession>A0A2T1A9M2</accession>
<dbReference type="Proteomes" id="UP000237718">
    <property type="component" value="Unassembled WGS sequence"/>
</dbReference>
<dbReference type="AlphaFoldDB" id="A0A2T1A9M2"/>
<dbReference type="RefSeq" id="WP_106165138.1">
    <property type="nucleotide sequence ID" value="NZ_PVUF01000016.1"/>
</dbReference>
<gene>
    <name evidence="1" type="ORF">CLV89_11634</name>
</gene>
<evidence type="ECO:0000313" key="2">
    <source>
        <dbReference type="Proteomes" id="UP000237718"/>
    </source>
</evidence>
<proteinExistence type="predicted"/>
<sequence>MAEVSMSEAGVVVDATLVAKAFGIAPDVVRQEMRDGTITSQSETGVAEDAGRMRVTFYRADRAFRLVITETGEILSRATFPVLARRRSVPPDVD</sequence>
<reference evidence="1 2" key="1">
    <citation type="submission" date="2018-03" db="EMBL/GenBank/DDBJ databases">
        <title>Genomic Encyclopedia of Archaeal and Bacterial Type Strains, Phase II (KMG-II): from individual species to whole genera.</title>
        <authorList>
            <person name="Goeker M."/>
        </authorList>
    </citation>
    <scope>NUCLEOTIDE SEQUENCE [LARGE SCALE GENOMIC DNA]</scope>
    <source>
        <strain evidence="1 2">DSM 25328</strain>
    </source>
</reference>
<evidence type="ECO:0000313" key="1">
    <source>
        <dbReference type="EMBL" id="PRZ45290.1"/>
    </source>
</evidence>
<organism evidence="1 2">
    <name type="scientific">Tritonibacter scottomollicae</name>
    <name type="common">Epibacterium scottomollicae</name>
    <dbReference type="NCBI Taxonomy" id="483013"/>
    <lineage>
        <taxon>Bacteria</taxon>
        <taxon>Pseudomonadati</taxon>
        <taxon>Pseudomonadota</taxon>
        <taxon>Alphaproteobacteria</taxon>
        <taxon>Rhodobacterales</taxon>
        <taxon>Paracoccaceae</taxon>
        <taxon>Tritonibacter</taxon>
    </lineage>
</organism>
<protein>
    <submittedName>
        <fullName evidence="1">Uncharacterized protein</fullName>
    </submittedName>
</protein>